<feature type="binding site" evidence="6">
    <location>
        <position position="240"/>
    </location>
    <ligand>
        <name>substrate</name>
    </ligand>
</feature>
<gene>
    <name evidence="6" type="primary">pdxY</name>
    <name evidence="8" type="ORF">CVO96_06260</name>
</gene>
<keyword evidence="3 6" id="KW-0418">Kinase</keyword>
<keyword evidence="5 6" id="KW-0460">Magnesium</keyword>
<reference evidence="8 9" key="1">
    <citation type="submission" date="2018-01" db="EMBL/GenBank/DDBJ databases">
        <title>Deinococcus koreensis sp. nov., a radiation-resistant bacterium isolated from river water.</title>
        <authorList>
            <person name="Choi A."/>
        </authorList>
    </citation>
    <scope>NUCLEOTIDE SEQUENCE [LARGE SCALE GENOMIC DNA]</scope>
    <source>
        <strain evidence="8 9">SJW1-2</strain>
    </source>
</reference>
<dbReference type="InterPro" id="IPR013749">
    <property type="entry name" value="PM/HMP-P_kinase-1"/>
</dbReference>
<evidence type="ECO:0000256" key="2">
    <source>
        <dbReference type="ARBA" id="ARBA00022741"/>
    </source>
</evidence>
<evidence type="ECO:0000259" key="7">
    <source>
        <dbReference type="Pfam" id="PF08543"/>
    </source>
</evidence>
<dbReference type="GO" id="GO:0005524">
    <property type="term" value="F:ATP binding"/>
    <property type="evidence" value="ECO:0007669"/>
    <property type="project" value="UniProtKB-UniRule"/>
</dbReference>
<dbReference type="NCBIfam" id="TIGR00687">
    <property type="entry name" value="pyridox_kin"/>
    <property type="match status" value="1"/>
</dbReference>
<dbReference type="Proteomes" id="UP000236379">
    <property type="component" value="Unassembled WGS sequence"/>
</dbReference>
<name>A0A2K3UWY1_9DEIO</name>
<dbReference type="EMBL" id="PPPD01000001">
    <property type="protein sequence ID" value="PNY81034.1"/>
    <property type="molecule type" value="Genomic_DNA"/>
</dbReference>
<comment type="similarity">
    <text evidence="6">Belongs to the pyridoxine kinase family. PdxY subfamily.</text>
</comment>
<keyword evidence="4 6" id="KW-0067">ATP-binding</keyword>
<dbReference type="Gene3D" id="3.40.1190.20">
    <property type="match status" value="1"/>
</dbReference>
<comment type="pathway">
    <text evidence="6">Cofactor metabolism; pyridoxal 5'-phosphate salvage; pyridoxal 5'-phosphate from pyridoxal: step 1/1.</text>
</comment>
<comment type="subunit">
    <text evidence="6">Homodimer.</text>
</comment>
<feature type="domain" description="Pyridoxamine kinase/Phosphomethylpyrimidine kinase" evidence="7">
    <location>
        <begin position="95"/>
        <end position="278"/>
    </location>
</feature>
<evidence type="ECO:0000256" key="3">
    <source>
        <dbReference type="ARBA" id="ARBA00022777"/>
    </source>
</evidence>
<dbReference type="HAMAP" id="MF_01639">
    <property type="entry name" value="PdxY"/>
    <property type="match status" value="1"/>
</dbReference>
<dbReference type="GO" id="GO:0008478">
    <property type="term" value="F:pyridoxal kinase activity"/>
    <property type="evidence" value="ECO:0007669"/>
    <property type="project" value="UniProtKB-UniRule"/>
</dbReference>
<dbReference type="InterPro" id="IPR004625">
    <property type="entry name" value="PyrdxlKinase"/>
</dbReference>
<dbReference type="CDD" id="cd01173">
    <property type="entry name" value="pyridoxal_pyridoxamine_kinase"/>
    <property type="match status" value="1"/>
</dbReference>
<dbReference type="PANTHER" id="PTHR10534">
    <property type="entry name" value="PYRIDOXAL KINASE"/>
    <property type="match status" value="1"/>
</dbReference>
<dbReference type="RefSeq" id="WP_103311477.1">
    <property type="nucleotide sequence ID" value="NZ_PPPD01000001.1"/>
</dbReference>
<keyword evidence="1 6" id="KW-0808">Transferase</keyword>
<proteinExistence type="inferred from homology"/>
<evidence type="ECO:0000313" key="8">
    <source>
        <dbReference type="EMBL" id="PNY81034.1"/>
    </source>
</evidence>
<comment type="caution">
    <text evidence="8">The sequence shown here is derived from an EMBL/GenBank/DDBJ whole genome shotgun (WGS) entry which is preliminary data.</text>
</comment>
<dbReference type="GO" id="GO:0009443">
    <property type="term" value="P:pyridoxal 5'-phosphate salvage"/>
    <property type="evidence" value="ECO:0007669"/>
    <property type="project" value="UniProtKB-UniRule"/>
</dbReference>
<dbReference type="OrthoDB" id="9800808at2"/>
<comment type="function">
    <text evidence="6">Pyridoxal kinase involved in the salvage pathway of pyridoxal 5'-phosphate (PLP). Catalyzes the phosphorylation of pyridoxal to PLP.</text>
</comment>
<sequence>MSASPSRPAPAPERPRSVLSIQSWVSYGHVGNAAAVFPLQRLGFEVWAIHTVQFSNHTGYGAWTGAVFPPEQVAELMEGIEARGVLGECDGVLSGYMGSGGTVAAVVDAVRRVRQANPAALYCCDPVMGDVGRGVFVRPELPELLARQAVPVADIVTPNQFELELLTGQRVDNLEHALAAAQVLRARLRADGPRIVVVTSLTRSDAPAGSIETLVLTGGGAWLCRTPLLPLDPPRNGTGDAISALFFGHYLRTGDAALALSLAMSALYRVLERTHAAGTREIQLVAAQDDLLQPGQVFPAEPVPVRADPA</sequence>
<evidence type="ECO:0000256" key="1">
    <source>
        <dbReference type="ARBA" id="ARBA00022679"/>
    </source>
</evidence>
<feature type="binding site" evidence="6">
    <location>
        <position position="125"/>
    </location>
    <ligand>
        <name>ATP</name>
        <dbReference type="ChEBI" id="CHEBI:30616"/>
    </ligand>
</feature>
<dbReference type="GO" id="GO:0000287">
    <property type="term" value="F:magnesium ion binding"/>
    <property type="evidence" value="ECO:0007669"/>
    <property type="project" value="UniProtKB-UniRule"/>
</dbReference>
<evidence type="ECO:0000256" key="5">
    <source>
        <dbReference type="ARBA" id="ARBA00022842"/>
    </source>
</evidence>
<comment type="caution">
    <text evidence="6">Lacks conserved residue(s) required for the propagation of feature annotation.</text>
</comment>
<dbReference type="UniPathway" id="UPA01068">
    <property type="reaction ID" value="UER00298"/>
</dbReference>
<dbReference type="PANTHER" id="PTHR10534:SF2">
    <property type="entry name" value="PYRIDOXAL KINASE"/>
    <property type="match status" value="1"/>
</dbReference>
<protein>
    <recommendedName>
        <fullName evidence="6">Pyridoxal kinase PdxY</fullName>
        <shortName evidence="6">PL kinase</shortName>
        <ecNumber evidence="6">2.7.1.35</ecNumber>
    </recommendedName>
</protein>
<dbReference type="AlphaFoldDB" id="A0A2K3UWY1"/>
<dbReference type="NCBIfam" id="NF004398">
    <property type="entry name" value="PRK05756.1"/>
    <property type="match status" value="1"/>
</dbReference>
<dbReference type="Pfam" id="PF08543">
    <property type="entry name" value="Phos_pyr_kin"/>
    <property type="match status" value="1"/>
</dbReference>
<keyword evidence="2 6" id="KW-0547">Nucleotide-binding</keyword>
<evidence type="ECO:0000256" key="4">
    <source>
        <dbReference type="ARBA" id="ARBA00022840"/>
    </source>
</evidence>
<dbReference type="InterPro" id="IPR023685">
    <property type="entry name" value="Pyridoxal_kinase_PdxY"/>
</dbReference>
<dbReference type="SUPFAM" id="SSF53613">
    <property type="entry name" value="Ribokinase-like"/>
    <property type="match status" value="1"/>
</dbReference>
<feature type="binding site" evidence="6">
    <location>
        <position position="23"/>
    </location>
    <ligand>
        <name>substrate</name>
    </ligand>
</feature>
<keyword evidence="9" id="KW-1185">Reference proteome</keyword>
<comment type="catalytic activity">
    <reaction evidence="6">
        <text>pyridoxal + ATP = pyridoxal 5'-phosphate + ADP + H(+)</text>
        <dbReference type="Rhea" id="RHEA:10224"/>
        <dbReference type="ChEBI" id="CHEBI:15378"/>
        <dbReference type="ChEBI" id="CHEBI:17310"/>
        <dbReference type="ChEBI" id="CHEBI:30616"/>
        <dbReference type="ChEBI" id="CHEBI:456216"/>
        <dbReference type="ChEBI" id="CHEBI:597326"/>
        <dbReference type="EC" id="2.7.1.35"/>
    </reaction>
</comment>
<evidence type="ECO:0000313" key="9">
    <source>
        <dbReference type="Proteomes" id="UP000236379"/>
    </source>
</evidence>
<dbReference type="GO" id="GO:0005829">
    <property type="term" value="C:cytosol"/>
    <property type="evidence" value="ECO:0007669"/>
    <property type="project" value="TreeGrafter"/>
</dbReference>
<organism evidence="8 9">
    <name type="scientific">Deinococcus koreensis</name>
    <dbReference type="NCBI Taxonomy" id="2054903"/>
    <lineage>
        <taxon>Bacteria</taxon>
        <taxon>Thermotogati</taxon>
        <taxon>Deinococcota</taxon>
        <taxon>Deinococci</taxon>
        <taxon>Deinococcales</taxon>
        <taxon>Deinococcaceae</taxon>
        <taxon>Deinococcus</taxon>
    </lineage>
</organism>
<comment type="cofactor">
    <cofactor evidence="6">
        <name>Mg(2+)</name>
        <dbReference type="ChEBI" id="CHEBI:18420"/>
    </cofactor>
</comment>
<dbReference type="InterPro" id="IPR029056">
    <property type="entry name" value="Ribokinase-like"/>
</dbReference>
<accession>A0A2K3UWY1</accession>
<dbReference type="EC" id="2.7.1.35" evidence="6"/>
<evidence type="ECO:0000256" key="6">
    <source>
        <dbReference type="HAMAP-Rule" id="MF_01639"/>
    </source>
</evidence>
<feature type="binding site" evidence="6">
    <location>
        <position position="162"/>
    </location>
    <ligand>
        <name>ATP</name>
        <dbReference type="ChEBI" id="CHEBI:30616"/>
    </ligand>
</feature>